<proteinExistence type="predicted"/>
<dbReference type="RefSeq" id="XP_041438208.1">
    <property type="nucleotide sequence ID" value="XM_041582274.1"/>
</dbReference>
<name>A0A8J1M996_XENLA</name>
<organism evidence="2 3">
    <name type="scientific">Xenopus laevis</name>
    <name type="common">African clawed frog</name>
    <dbReference type="NCBI Taxonomy" id="8355"/>
    <lineage>
        <taxon>Eukaryota</taxon>
        <taxon>Metazoa</taxon>
        <taxon>Chordata</taxon>
        <taxon>Craniata</taxon>
        <taxon>Vertebrata</taxon>
        <taxon>Euteleostomi</taxon>
        <taxon>Amphibia</taxon>
        <taxon>Batrachia</taxon>
        <taxon>Anura</taxon>
        <taxon>Pipoidea</taxon>
        <taxon>Pipidae</taxon>
        <taxon>Xenopodinae</taxon>
        <taxon>Xenopus</taxon>
        <taxon>Xenopus</taxon>
    </lineage>
</organism>
<dbReference type="KEGG" id="xla:108708353"/>
<gene>
    <name evidence="3" type="primary">LOC108708353</name>
</gene>
<keyword evidence="1" id="KW-0472">Membrane</keyword>
<sequence>MWFLNKIVTGNANLLKKSVCWWCWSDQNGSSVSNKLERRIMFQTEIWLPILSITMLGTLVMLCVCCGSTNKKDSKKNSKKSDKHDRDYKLNKKLGQLYLEGNTGHAEGPLSGYRDNQEFSGKDNNIEPRYVNAAVTDLDSEEAYIDPISSDYYNFDFGRASVYGNVFNSHPCHLSGVYENAWTGKTDVEIQEEDHDYIDPDDM</sequence>
<keyword evidence="1" id="KW-0812">Transmembrane</keyword>
<evidence type="ECO:0000313" key="3">
    <source>
        <dbReference type="RefSeq" id="XP_041438208.1"/>
    </source>
</evidence>
<evidence type="ECO:0000313" key="2">
    <source>
        <dbReference type="Proteomes" id="UP000186698"/>
    </source>
</evidence>
<reference evidence="3" key="1">
    <citation type="submission" date="2025-08" db="UniProtKB">
        <authorList>
            <consortium name="RefSeq"/>
        </authorList>
    </citation>
    <scope>IDENTIFICATION</scope>
    <source>
        <strain evidence="3">J_2021</strain>
        <tissue evidence="3">Erythrocytes</tissue>
    </source>
</reference>
<feature type="transmembrane region" description="Helical" evidence="1">
    <location>
        <begin position="46"/>
        <end position="70"/>
    </location>
</feature>
<dbReference type="GeneID" id="108708353"/>
<evidence type="ECO:0000256" key="1">
    <source>
        <dbReference type="SAM" id="Phobius"/>
    </source>
</evidence>
<accession>A0A8J1M996</accession>
<dbReference type="OrthoDB" id="10639754at2759"/>
<keyword evidence="2" id="KW-1185">Reference proteome</keyword>
<protein>
    <submittedName>
        <fullName evidence="3">Uncharacterized protein LOC108708353</fullName>
    </submittedName>
</protein>
<dbReference type="Proteomes" id="UP000186698">
    <property type="component" value="Chromosome 2L"/>
</dbReference>
<dbReference type="AlphaFoldDB" id="A0A8J1M996"/>
<keyword evidence="1" id="KW-1133">Transmembrane helix</keyword>